<dbReference type="Pfam" id="PF02769">
    <property type="entry name" value="AIRS_C"/>
    <property type="match status" value="1"/>
</dbReference>
<dbReference type="OrthoDB" id="153904at2"/>
<sequence length="200" mass="22830">MKKYIVFCGYAGLKGTLRLIREYYDDLSRYFNKIYLESILEHIENRGYYGRYLSPISNDRSIKGPVDINSIFAGFSDRISDVKEGGILKSIYTLAKSLGCGFEIEIKKITAIQICIEICEYFGLNIYRLLSEGKLIITEDPISVCKFLDENGVAAQIIGHLSDTPDKIIVDKEAIEYVNRPTDDEIFKVIKDERENTVNN</sequence>
<dbReference type="Gene3D" id="3.90.650.10">
    <property type="entry name" value="PurM-like C-terminal domain"/>
    <property type="match status" value="1"/>
</dbReference>
<dbReference type="RefSeq" id="WP_111524649.1">
    <property type="nucleotide sequence ID" value="NZ_CP032364.1"/>
</dbReference>
<proteinExistence type="predicted"/>
<evidence type="ECO:0000313" key="2">
    <source>
        <dbReference type="Proteomes" id="UP000265562"/>
    </source>
</evidence>
<gene>
    <name evidence="1" type="ORF">D4A81_08680</name>
</gene>
<dbReference type="KEGG" id="lua:D4A81_08680"/>
<accession>A0A385Q0M6</accession>
<dbReference type="SUPFAM" id="SSF56042">
    <property type="entry name" value="PurM C-terminal domain-like"/>
    <property type="match status" value="1"/>
</dbReference>
<dbReference type="Proteomes" id="UP000265562">
    <property type="component" value="Chromosome"/>
</dbReference>
<keyword evidence="2" id="KW-1185">Reference proteome</keyword>
<name>A0A385Q0M6_9FIRM</name>
<dbReference type="PANTHER" id="PTHR30303:SF4">
    <property type="entry name" value="HYDROGENASE EXPRESSION_FORMATION PROTEIN HYPE"/>
    <property type="match status" value="1"/>
</dbReference>
<dbReference type="EMBL" id="CP032364">
    <property type="protein sequence ID" value="AYB00012.1"/>
    <property type="molecule type" value="Genomic_DNA"/>
</dbReference>
<dbReference type="InterPro" id="IPR011854">
    <property type="entry name" value="HypE"/>
</dbReference>
<protein>
    <submittedName>
        <fullName evidence="1">Uncharacterized protein</fullName>
    </submittedName>
</protein>
<dbReference type="PANTHER" id="PTHR30303">
    <property type="entry name" value="HYDROGENASE ISOENZYMES FORMATION PROTEIN HYPE"/>
    <property type="match status" value="1"/>
</dbReference>
<dbReference type="AlphaFoldDB" id="A0A385Q0M6"/>
<dbReference type="InterPro" id="IPR010918">
    <property type="entry name" value="PurM-like_C_dom"/>
</dbReference>
<organism evidence="1 2">
    <name type="scientific">Lachnoanaerobaculum umeaense</name>
    <dbReference type="NCBI Taxonomy" id="617123"/>
    <lineage>
        <taxon>Bacteria</taxon>
        <taxon>Bacillati</taxon>
        <taxon>Bacillota</taxon>
        <taxon>Clostridia</taxon>
        <taxon>Lachnospirales</taxon>
        <taxon>Lachnospiraceae</taxon>
        <taxon>Lachnoanaerobaculum</taxon>
    </lineage>
</organism>
<reference evidence="1 2" key="1">
    <citation type="submission" date="2018-09" db="EMBL/GenBank/DDBJ databases">
        <title>Genome sequencing of Lachnoanaerobaculum umeaense DSM 23576.</title>
        <authorList>
            <person name="Kook J.-K."/>
            <person name="Park S.-N."/>
            <person name="Lim Y.K."/>
        </authorList>
    </citation>
    <scope>NUCLEOTIDE SEQUENCE [LARGE SCALE GENOMIC DNA]</scope>
    <source>
        <strain evidence="2">DSM 23576 \ CCUG 58757</strain>
    </source>
</reference>
<evidence type="ECO:0000313" key="1">
    <source>
        <dbReference type="EMBL" id="AYB00012.1"/>
    </source>
</evidence>
<dbReference type="GO" id="GO:0051604">
    <property type="term" value="P:protein maturation"/>
    <property type="evidence" value="ECO:0007669"/>
    <property type="project" value="TreeGrafter"/>
</dbReference>
<dbReference type="InterPro" id="IPR036676">
    <property type="entry name" value="PurM-like_C_sf"/>
</dbReference>